<reference evidence="2 3" key="1">
    <citation type="submission" date="2019-07" db="EMBL/GenBank/DDBJ databases">
        <title>The draft genome sequence of Aquimarina algiphila M91.</title>
        <authorList>
            <person name="Meng X."/>
        </authorList>
    </citation>
    <scope>NUCLEOTIDE SEQUENCE [LARGE SCALE GENOMIC DNA]</scope>
    <source>
        <strain evidence="2 3">M91</strain>
    </source>
</reference>
<dbReference type="Gene3D" id="3.80.10.10">
    <property type="entry name" value="Ribonuclease Inhibitor"/>
    <property type="match status" value="1"/>
</dbReference>
<sequence>MKNTCFVKYLSIVMGLFLYGIGVAQDDRSILIDIYKANQDNTLGWDITTNTIEDWKGVTVVHGRVTKLDLHNNKLAKLPDSLGT</sequence>
<keyword evidence="3" id="KW-1185">Reference proteome</keyword>
<gene>
    <name evidence="2" type="ORF">FOF46_02085</name>
</gene>
<accession>A0A554VQZ0</accession>
<dbReference type="AlphaFoldDB" id="A0A554VQZ0"/>
<keyword evidence="1" id="KW-0472">Membrane</keyword>
<evidence type="ECO:0008006" key="4">
    <source>
        <dbReference type="Google" id="ProtNLM"/>
    </source>
</evidence>
<keyword evidence="1" id="KW-1133">Transmembrane helix</keyword>
<evidence type="ECO:0000313" key="3">
    <source>
        <dbReference type="Proteomes" id="UP000318833"/>
    </source>
</evidence>
<comment type="caution">
    <text evidence="2">The sequence shown here is derived from an EMBL/GenBank/DDBJ whole genome shotgun (WGS) entry which is preliminary data.</text>
</comment>
<dbReference type="EMBL" id="VLNR01000003">
    <property type="protein sequence ID" value="TSE11037.1"/>
    <property type="molecule type" value="Genomic_DNA"/>
</dbReference>
<dbReference type="RefSeq" id="WP_143915314.1">
    <property type="nucleotide sequence ID" value="NZ_CANMIK010000027.1"/>
</dbReference>
<proteinExistence type="predicted"/>
<keyword evidence="1" id="KW-0812">Transmembrane</keyword>
<evidence type="ECO:0000256" key="1">
    <source>
        <dbReference type="SAM" id="Phobius"/>
    </source>
</evidence>
<feature type="transmembrane region" description="Helical" evidence="1">
    <location>
        <begin position="6"/>
        <end position="24"/>
    </location>
</feature>
<dbReference type="Proteomes" id="UP000318833">
    <property type="component" value="Unassembled WGS sequence"/>
</dbReference>
<organism evidence="2 3">
    <name type="scientific">Aquimarina algiphila</name>
    <dbReference type="NCBI Taxonomy" id="2047982"/>
    <lineage>
        <taxon>Bacteria</taxon>
        <taxon>Pseudomonadati</taxon>
        <taxon>Bacteroidota</taxon>
        <taxon>Flavobacteriia</taxon>
        <taxon>Flavobacteriales</taxon>
        <taxon>Flavobacteriaceae</taxon>
        <taxon>Aquimarina</taxon>
    </lineage>
</organism>
<dbReference type="OrthoDB" id="1466621at2"/>
<protein>
    <recommendedName>
        <fullName evidence="4">Leucine-rich repeat domain-containing protein</fullName>
    </recommendedName>
</protein>
<name>A0A554VQZ0_9FLAO</name>
<evidence type="ECO:0000313" key="2">
    <source>
        <dbReference type="EMBL" id="TSE11037.1"/>
    </source>
</evidence>
<dbReference type="InterPro" id="IPR032675">
    <property type="entry name" value="LRR_dom_sf"/>
</dbReference>